<dbReference type="EMBL" id="GBXM01073021">
    <property type="protein sequence ID" value="JAH35556.1"/>
    <property type="molecule type" value="Transcribed_RNA"/>
</dbReference>
<name>A0A0E9S2P2_ANGAN</name>
<reference evidence="1" key="1">
    <citation type="submission" date="2014-11" db="EMBL/GenBank/DDBJ databases">
        <authorList>
            <person name="Amaro Gonzalez C."/>
        </authorList>
    </citation>
    <scope>NUCLEOTIDE SEQUENCE</scope>
</reference>
<proteinExistence type="predicted"/>
<organism evidence="1">
    <name type="scientific">Anguilla anguilla</name>
    <name type="common">European freshwater eel</name>
    <name type="synonym">Muraena anguilla</name>
    <dbReference type="NCBI Taxonomy" id="7936"/>
    <lineage>
        <taxon>Eukaryota</taxon>
        <taxon>Metazoa</taxon>
        <taxon>Chordata</taxon>
        <taxon>Craniata</taxon>
        <taxon>Vertebrata</taxon>
        <taxon>Euteleostomi</taxon>
        <taxon>Actinopterygii</taxon>
        <taxon>Neopterygii</taxon>
        <taxon>Teleostei</taxon>
        <taxon>Anguilliformes</taxon>
        <taxon>Anguillidae</taxon>
        <taxon>Anguilla</taxon>
    </lineage>
</organism>
<sequence>MSCLPKTSILRIDALLLSVEKGKNTKLKSM</sequence>
<evidence type="ECO:0000313" key="1">
    <source>
        <dbReference type="EMBL" id="JAH35556.1"/>
    </source>
</evidence>
<reference evidence="1" key="2">
    <citation type="journal article" date="2015" name="Fish Shellfish Immunol.">
        <title>Early steps in the European eel (Anguilla anguilla)-Vibrio vulnificus interaction in the gills: Role of the RtxA13 toxin.</title>
        <authorList>
            <person name="Callol A."/>
            <person name="Pajuelo D."/>
            <person name="Ebbesson L."/>
            <person name="Teles M."/>
            <person name="MacKenzie S."/>
            <person name="Amaro C."/>
        </authorList>
    </citation>
    <scope>NUCLEOTIDE SEQUENCE</scope>
</reference>
<dbReference type="AlphaFoldDB" id="A0A0E9S2P2"/>
<accession>A0A0E9S2P2</accession>
<protein>
    <submittedName>
        <fullName evidence="1">Uncharacterized protein</fullName>
    </submittedName>
</protein>